<evidence type="ECO:0000313" key="2">
    <source>
        <dbReference type="Proteomes" id="UP000192132"/>
    </source>
</evidence>
<organism evidence="1 2">
    <name type="scientific">Alkanindiges hydrocarboniclasticus</name>
    <dbReference type="NCBI Taxonomy" id="1907941"/>
    <lineage>
        <taxon>Bacteria</taxon>
        <taxon>Pseudomonadati</taxon>
        <taxon>Pseudomonadota</taxon>
        <taxon>Gammaproteobacteria</taxon>
        <taxon>Moraxellales</taxon>
        <taxon>Moraxellaceae</taxon>
        <taxon>Alkanindiges</taxon>
    </lineage>
</organism>
<sequence length="202" mass="22569">MTTSTHWTAFQDVQQFARGCPWEVAVAVSNAMQQQPGQTIFIFDDQTGRIVDIDLTMSHENLIAQLRAQHTIVQPSTTGELRTPGRPKLGVVAREVTLLPRHWEWLANQPSGASATLRKLVDQARKQDQATGGIKQAQQAADRFMTAMLGNASGYEEAARALYAGKKEIFLQYTEQWPADLRDYVRQLAEPAFGQVQDEAEQ</sequence>
<dbReference type="RefSeq" id="WP_076878894.1">
    <property type="nucleotide sequence ID" value="NZ_MLCN01000032.1"/>
</dbReference>
<keyword evidence="2" id="KW-1185">Reference proteome</keyword>
<comment type="caution">
    <text evidence="1">The sequence shown here is derived from an EMBL/GenBank/DDBJ whole genome shotgun (WGS) entry which is preliminary data.</text>
</comment>
<protein>
    <recommendedName>
        <fullName evidence="3">DUF2239 domain-containing protein</fullName>
    </recommendedName>
</protein>
<dbReference type="STRING" id="1907941.BKE30_12260"/>
<dbReference type="Proteomes" id="UP000192132">
    <property type="component" value="Unassembled WGS sequence"/>
</dbReference>
<dbReference type="OrthoDB" id="282960at2"/>
<reference evidence="1 2" key="1">
    <citation type="submission" date="2016-10" db="EMBL/GenBank/DDBJ databases">
        <title>Draft Genome sequence of Alkanindiges sp. strain H1.</title>
        <authorList>
            <person name="Subhash Y."/>
            <person name="Lee S."/>
        </authorList>
    </citation>
    <scope>NUCLEOTIDE SEQUENCE [LARGE SCALE GENOMIC DNA]</scope>
    <source>
        <strain evidence="1 2">H1</strain>
    </source>
</reference>
<gene>
    <name evidence="1" type="ORF">BKE30_12260</name>
</gene>
<dbReference type="InterPro" id="IPR018715">
    <property type="entry name" value="DUF2239"/>
</dbReference>
<accession>A0A1S8CSE4</accession>
<dbReference type="EMBL" id="MLCN01000032">
    <property type="protein sequence ID" value="ONG38523.1"/>
    <property type="molecule type" value="Genomic_DNA"/>
</dbReference>
<evidence type="ECO:0000313" key="1">
    <source>
        <dbReference type="EMBL" id="ONG38523.1"/>
    </source>
</evidence>
<name>A0A1S8CSE4_9GAMM</name>
<evidence type="ECO:0008006" key="3">
    <source>
        <dbReference type="Google" id="ProtNLM"/>
    </source>
</evidence>
<dbReference type="AlphaFoldDB" id="A0A1S8CSE4"/>
<proteinExistence type="predicted"/>
<dbReference type="Pfam" id="PF09998">
    <property type="entry name" value="DUF2239"/>
    <property type="match status" value="1"/>
</dbReference>